<keyword evidence="1" id="KW-1133">Transmembrane helix</keyword>
<accession>A0ABT4GBF2</accession>
<name>A0ABT4GBF2_9BACL</name>
<dbReference type="RefSeq" id="WP_268615071.1">
    <property type="nucleotide sequence ID" value="NZ_JAMDMX010000034.1"/>
</dbReference>
<evidence type="ECO:0000256" key="1">
    <source>
        <dbReference type="SAM" id="Phobius"/>
    </source>
</evidence>
<gene>
    <name evidence="2" type="ORF">M5X19_11340</name>
</gene>
<protein>
    <submittedName>
        <fullName evidence="2">Uncharacterized protein</fullName>
    </submittedName>
</protein>
<dbReference type="EMBL" id="JAMDMX010000034">
    <property type="protein sequence ID" value="MCY9693484.1"/>
    <property type="molecule type" value="Genomic_DNA"/>
</dbReference>
<evidence type="ECO:0000313" key="2">
    <source>
        <dbReference type="EMBL" id="MCY9693484.1"/>
    </source>
</evidence>
<keyword evidence="3" id="KW-1185">Reference proteome</keyword>
<comment type="caution">
    <text evidence="2">The sequence shown here is derived from an EMBL/GenBank/DDBJ whole genome shotgun (WGS) entry which is preliminary data.</text>
</comment>
<keyword evidence="1" id="KW-0472">Membrane</keyword>
<feature type="transmembrane region" description="Helical" evidence="1">
    <location>
        <begin position="35"/>
        <end position="54"/>
    </location>
</feature>
<evidence type="ECO:0000313" key="3">
    <source>
        <dbReference type="Proteomes" id="UP001527099"/>
    </source>
</evidence>
<proteinExistence type="predicted"/>
<reference evidence="2 3" key="1">
    <citation type="submission" date="2022-05" db="EMBL/GenBank/DDBJ databases">
        <title>Genome Sequencing of Bee-Associated Microbes.</title>
        <authorList>
            <person name="Dunlap C."/>
        </authorList>
    </citation>
    <scope>NUCLEOTIDE SEQUENCE [LARGE SCALE GENOMIC DNA]</scope>
    <source>
        <strain evidence="2 3">NRRL B-14421</strain>
    </source>
</reference>
<organism evidence="2 3">
    <name type="scientific">Paenibacillus alginolyticus</name>
    <dbReference type="NCBI Taxonomy" id="59839"/>
    <lineage>
        <taxon>Bacteria</taxon>
        <taxon>Bacillati</taxon>
        <taxon>Bacillota</taxon>
        <taxon>Bacilli</taxon>
        <taxon>Bacillales</taxon>
        <taxon>Paenibacillaceae</taxon>
        <taxon>Paenibacillus</taxon>
    </lineage>
</organism>
<dbReference type="Proteomes" id="UP001527099">
    <property type="component" value="Unassembled WGS sequence"/>
</dbReference>
<sequence length="73" mass="7743">MIGNSMKKTGSFLLLLVSLLAFVMTWEVGLLSPLGGICIAGFSFGGAILMWLDVHESMQGAGKKDAKRAKADL</sequence>
<keyword evidence="1" id="KW-0812">Transmembrane</keyword>